<dbReference type="GO" id="GO:0003700">
    <property type="term" value="F:DNA-binding transcription factor activity"/>
    <property type="evidence" value="ECO:0007669"/>
    <property type="project" value="InterPro"/>
</dbReference>
<dbReference type="Pfam" id="PF12833">
    <property type="entry name" value="HTH_18"/>
    <property type="match status" value="1"/>
</dbReference>
<sequence>MAEVLFDPLSDVLELLRPHDCVAAGLDAGGNWSIGYAPHAGLKCNAVMKGGCWLTLEGAGSRIWLGEGDCVMLPHGKGFVLSARGARQGEPAEAVHSTPSHGATATLRGGGDFFMTGARFLLSGLASDILLASLPDVVVIRSGADDRSDSGETVRWAVTRIAAELRSRRPGSARSIEHLSHVLLIELMRYHLEEGQEGHFGWTAALSDPYIRRALAAMQGDLARSWTVASLAEKAGLSRTAFAVRFARLVGQTPMNYLTLWRMLWAAQRIDRAGLTIAVAAAEVGYASESAFTAAFKRTLGQTPRRFVSRQSKPLPVTSARPPLRGA</sequence>
<dbReference type="InterPro" id="IPR018062">
    <property type="entry name" value="HTH_AraC-typ_CS"/>
</dbReference>
<accession>A0A5B8FJ24</accession>
<dbReference type="PROSITE" id="PS00041">
    <property type="entry name" value="HTH_ARAC_FAMILY_1"/>
    <property type="match status" value="1"/>
</dbReference>
<reference evidence="6 7" key="1">
    <citation type="submission" date="2019-06" db="EMBL/GenBank/DDBJ databases">
        <title>Genome sequence of Rhodobacteraceae bacterium D4M1.</title>
        <authorList>
            <person name="Cao J."/>
        </authorList>
    </citation>
    <scope>NUCLEOTIDE SEQUENCE [LARGE SCALE GENOMIC DNA]</scope>
    <source>
        <strain evidence="6 7">D4M1</strain>
    </source>
</reference>
<evidence type="ECO:0000256" key="4">
    <source>
        <dbReference type="SAM" id="MobiDB-lite"/>
    </source>
</evidence>
<keyword evidence="1" id="KW-0805">Transcription regulation</keyword>
<keyword evidence="7" id="KW-1185">Reference proteome</keyword>
<dbReference type="InterPro" id="IPR032783">
    <property type="entry name" value="AraC_lig"/>
</dbReference>
<organism evidence="6 7">
    <name type="scientific">Paroceanicella profunda</name>
    <dbReference type="NCBI Taxonomy" id="2579971"/>
    <lineage>
        <taxon>Bacteria</taxon>
        <taxon>Pseudomonadati</taxon>
        <taxon>Pseudomonadota</taxon>
        <taxon>Alphaproteobacteria</taxon>
        <taxon>Rhodobacterales</taxon>
        <taxon>Paracoccaceae</taxon>
        <taxon>Paroceanicella</taxon>
    </lineage>
</organism>
<evidence type="ECO:0000256" key="2">
    <source>
        <dbReference type="ARBA" id="ARBA00023125"/>
    </source>
</evidence>
<name>A0A5B8FJ24_9RHOB</name>
<dbReference type="InterPro" id="IPR009057">
    <property type="entry name" value="Homeodomain-like_sf"/>
</dbReference>
<dbReference type="InterPro" id="IPR050204">
    <property type="entry name" value="AraC_XylS_family_regulators"/>
</dbReference>
<gene>
    <name evidence="6" type="ORF">FDP22_15800</name>
</gene>
<evidence type="ECO:0000313" key="6">
    <source>
        <dbReference type="EMBL" id="QDL93758.1"/>
    </source>
</evidence>
<dbReference type="AlphaFoldDB" id="A0A5B8FJ24"/>
<dbReference type="OrthoDB" id="9783876at2"/>
<evidence type="ECO:0000256" key="1">
    <source>
        <dbReference type="ARBA" id="ARBA00023015"/>
    </source>
</evidence>
<feature type="region of interest" description="Disordered" evidence="4">
    <location>
        <begin position="307"/>
        <end position="327"/>
    </location>
</feature>
<dbReference type="Proteomes" id="UP000305888">
    <property type="component" value="Chromosome"/>
</dbReference>
<evidence type="ECO:0000259" key="5">
    <source>
        <dbReference type="PROSITE" id="PS01124"/>
    </source>
</evidence>
<dbReference type="PANTHER" id="PTHR46796">
    <property type="entry name" value="HTH-TYPE TRANSCRIPTIONAL ACTIVATOR RHAS-RELATED"/>
    <property type="match status" value="1"/>
</dbReference>
<feature type="domain" description="HTH araC/xylS-type" evidence="5">
    <location>
        <begin position="212"/>
        <end position="310"/>
    </location>
</feature>
<dbReference type="InterPro" id="IPR018060">
    <property type="entry name" value="HTH_AraC"/>
</dbReference>
<dbReference type="KEGG" id="ppru:FDP22_15800"/>
<evidence type="ECO:0000313" key="7">
    <source>
        <dbReference type="Proteomes" id="UP000305888"/>
    </source>
</evidence>
<keyword evidence="2" id="KW-0238">DNA-binding</keyword>
<dbReference type="SMART" id="SM00342">
    <property type="entry name" value="HTH_ARAC"/>
    <property type="match status" value="1"/>
</dbReference>
<dbReference type="SUPFAM" id="SSF46689">
    <property type="entry name" value="Homeodomain-like"/>
    <property type="match status" value="2"/>
</dbReference>
<evidence type="ECO:0000256" key="3">
    <source>
        <dbReference type="ARBA" id="ARBA00023163"/>
    </source>
</evidence>
<dbReference type="Pfam" id="PF12852">
    <property type="entry name" value="Cupin_6"/>
    <property type="match status" value="1"/>
</dbReference>
<dbReference type="EMBL" id="CP040818">
    <property type="protein sequence ID" value="QDL93758.1"/>
    <property type="molecule type" value="Genomic_DNA"/>
</dbReference>
<dbReference type="PANTHER" id="PTHR46796:SF7">
    <property type="entry name" value="ARAC FAMILY TRANSCRIPTIONAL REGULATOR"/>
    <property type="match status" value="1"/>
</dbReference>
<proteinExistence type="predicted"/>
<dbReference type="PROSITE" id="PS01124">
    <property type="entry name" value="HTH_ARAC_FAMILY_2"/>
    <property type="match status" value="1"/>
</dbReference>
<keyword evidence="3" id="KW-0804">Transcription</keyword>
<protein>
    <submittedName>
        <fullName evidence="6">AraC family transcriptional regulator</fullName>
    </submittedName>
</protein>
<dbReference type="Gene3D" id="1.10.10.60">
    <property type="entry name" value="Homeodomain-like"/>
    <property type="match status" value="1"/>
</dbReference>
<dbReference type="GO" id="GO:0043565">
    <property type="term" value="F:sequence-specific DNA binding"/>
    <property type="evidence" value="ECO:0007669"/>
    <property type="project" value="InterPro"/>
</dbReference>